<dbReference type="SMART" id="SM01162">
    <property type="entry name" value="DUF1771"/>
    <property type="match status" value="1"/>
</dbReference>
<feature type="compositionally biased region" description="Pro residues" evidence="2">
    <location>
        <begin position="614"/>
        <end position="623"/>
    </location>
</feature>
<dbReference type="InterPro" id="IPR056720">
    <property type="entry name" value="DUF7818"/>
</dbReference>
<sequence length="2281" mass="249798">MPRKRKNGYSPARVPGLSNDNSNNYYRLPGAGDGAPPPPRSELNTGSNSHHYRSTNTVVRTNSIDISSTCQDKDEIVRNMQEMFSHLDPEVLYIVLAECDFKVENAMDSLLELSVAAERVGPLPPLLSGFELAAALLTPQHDPSKPDLHPHPPTGETAVPLSPPLRSENDRDLITDLTEEFDVLIDRELETLTIQQEAGEKSHGDLHSTSSSSSVSSRSFLVQPPGAQQQALPQLHQSSPRASAPKRGPPGDQPFPDRVFSPGQASGPHSPVSGLSLSFSGGALGYQQQKSLLDFSHLISSSAETDRTKPNLPLDLGASDRRSAFQAYRKLDQFTVSPEGGRTVPPGGIVTGARTKTSVSGEEERLNDSSFWNAQAPAFQPHVYGNRATAPSFIVPVAISPSSWRTRATPASHWLAQGPVSQAPAGPRSWTGGVFAAAGPRAPLLSGQHGRLRLEGRVLVLLRGAPGSGKSTLARAMLEQNPHGLVLSTDDYFCRHGDYRYDPSALGEAHEWNHARAQEAMEVSYSPVIIDNTNMQGWEMKPYVAMALRYNYKVLFREPGTWWKNKPRELERRTRHSVKAEKIRRMMDNYDRHVTIHSIMGSSRPNYHRIRRPNYPPTGPKPTPSGGQTTPPSGPKPTPSGGQTTPPSGGQTTPPTGPKPTPSGGQTTPHQEAKLPPPSGGQTTPPSGGQTTPPTGPKPTPSGGQTTPPTGPKPTPSGGQTTPPSGGQTTPPSGGQTTPPSGGQTTPPTGPKPTPSGGQTTPHQEAKLPPIRRPNYPPNRTQAHPIRRPNYPHQEAKLPPNRTQAHPIRRPNYPPIRRPNYPPTGPKPTPSGGQTTPPSGGQTTPQQDSSPPHQEAKLPPIRTQAHPIRRPNYPPIRRPNYPPQQDPSPPHQEAKLPPHQEAKLPPNRTQAHPIRRPNYPPIRTQAHPIRRLARHSKFPHHTQAASQTTPPQQDLSIRPKSSDKALRDLVGEQRLVQGSERSCPQLFSSLPDVSSVGLSGRPVTPALRKTRNSDEEEDILDLGALVSEPDTQLQPEEDEGKRGEEEEEGEGETRIPHCLVESVFSADRDDGDDERPVAFSESIGQRVRKERKSRTRKTDSDRLEPADIAKDASHSVSEGDGEREGGGGTLVGEMNDGGEQVWDGGEGVRGGGERVRPELLEFVGDWPSEEVLEQRRRRGGGRNGKRPGREEEGGGEGEEAGPRGSQSEGLPGSGPHVTEFQKLLELLQTGVDSHPLPTCPSPILSPFSPSSDHSVEGGERGEAGGRRGEADKDRVLSREELPDCVVVESNTVEQREGETIQVAVEGGTTRGLVEEDLVEVEGSHPGKVDRGHVGEVSQCTDASETRMEVEVGHLGGGSQCADSDSHIGEGSVEAGEDSHVGEVSQCTDASETRMEGEVGHLGGGSQERKQQSRRAGKQCKLALTFTNNTPPSPKPQIDLAPDLDPDLDPNLDSDLAPNLDSDLAPNLDSDLNLNPDLNPDPNLNPDLNPDPNLNPDLNPDLDPNLNPDLDPNLDPNLNPDLNPNLNPDLDPNLNPNLNLDPDLNPDLNPDLDPNLDLNLNLDPDLNSNLNPNPHRPSPPPSLADTDRSSQTDPQDFAFLWRLDHSRRDDPTDASGDRFPANDTLVVLHGNPSRFLPEVSAAVSAGVAVNPSGQRVVPYRVTHEKGNQVEERELEEGRTRQQNLFILRRHFKLVNRETLDDLYDKCQQDLEWTTNLLLDSGERLFLEEEEEDEEEEEGDEDLDMAEAVCPEDGTERRITPPGEQAPASSCSDSETFGRGKEEEEARRTGERVDEGLRWVSGPNHPVSRGGGGGTEEGNLGEQEVVRDSENGGSAEQWEKWEREEEGDEVTQSLLAQLEEMERREEEEEERKEKRRKRLLDIQNVELKLPAELALQLAELFGPVGVLPGMCSHDDYSVKMDLNMAKLLHQKWKDTVQEKQRQAALSYHLLQESSVHWGESQTSKTGLRDGSRPAHFPVGSDGFASLSGQSEAQDELPIVDHWTMSRPHVSLRDVMAEERALQEKMERSRGSGVDRRDGAAMLKESQLFDLFPSIDRHFLQDIFRDHNYCLVQTEQFLRSMLDEGPVRNVVAPEHTPRTHSKDRDKRRAAAAAAPAAPPQSLSQYQDVEDPEYEDFRAEARLQKGKQLESFSKAAEAYKQGRKDVASYYAQQGHLHGQKMHEANHRAAAQIFERVNSSLLPQNVLDLHGLHVDEALLHLSQVLERKTTEYQQGVCGSQLSVITGRGNHSQGGVARIRPAVTDYLHTQGYRFTEPKPGLMLVCLN</sequence>
<feature type="coiled-coil region" evidence="1">
    <location>
        <begin position="1849"/>
        <end position="1876"/>
    </location>
</feature>
<dbReference type="Pfam" id="PF08590">
    <property type="entry name" value="DUF1771"/>
    <property type="match status" value="1"/>
</dbReference>
<evidence type="ECO:0000313" key="6">
    <source>
        <dbReference type="RefSeq" id="XP_045568661.1"/>
    </source>
</evidence>
<feature type="compositionally biased region" description="Basic and acidic residues" evidence="2">
    <location>
        <begin position="1774"/>
        <end position="1795"/>
    </location>
</feature>
<feature type="compositionally biased region" description="Low complexity" evidence="2">
    <location>
        <begin position="942"/>
        <end position="953"/>
    </location>
</feature>
<dbReference type="SMART" id="SM00463">
    <property type="entry name" value="SMR"/>
    <property type="match status" value="1"/>
</dbReference>
<dbReference type="SMART" id="SM00546">
    <property type="entry name" value="CUE"/>
    <property type="match status" value="2"/>
</dbReference>
<dbReference type="InterPro" id="IPR013899">
    <property type="entry name" value="DUF1771"/>
</dbReference>
<dbReference type="PANTHER" id="PTHR46535">
    <property type="entry name" value="NEDD4-BINDING PROTEIN 2"/>
    <property type="match status" value="1"/>
</dbReference>
<feature type="compositionally biased region" description="Low complexity" evidence="2">
    <location>
        <begin position="716"/>
        <end position="747"/>
    </location>
</feature>
<dbReference type="InterPro" id="IPR041801">
    <property type="entry name" value="N4BP2_CUE"/>
</dbReference>
<dbReference type="SUPFAM" id="SSF160443">
    <property type="entry name" value="SMR domain-like"/>
    <property type="match status" value="1"/>
</dbReference>
<feature type="region of interest" description="Disordered" evidence="2">
    <location>
        <begin position="140"/>
        <end position="169"/>
    </location>
</feature>
<feature type="compositionally biased region" description="Acidic residues" evidence="2">
    <location>
        <begin position="1441"/>
        <end position="1451"/>
    </location>
</feature>
<dbReference type="InterPro" id="IPR052772">
    <property type="entry name" value="Endo/PolyKinase_Domain-Protein"/>
</dbReference>
<dbReference type="InterPro" id="IPR036063">
    <property type="entry name" value="Smr_dom_sf"/>
</dbReference>
<dbReference type="InterPro" id="IPR027417">
    <property type="entry name" value="P-loop_NTPase"/>
</dbReference>
<dbReference type="InterPro" id="IPR003892">
    <property type="entry name" value="CUE"/>
</dbReference>
<dbReference type="PROSITE" id="PS50828">
    <property type="entry name" value="SMR"/>
    <property type="match status" value="1"/>
</dbReference>
<dbReference type="InterPro" id="IPR009060">
    <property type="entry name" value="UBA-like_sf"/>
</dbReference>
<feature type="domain" description="Smr" evidence="3">
    <location>
        <begin position="2202"/>
        <end position="2281"/>
    </location>
</feature>
<evidence type="ECO:0000256" key="1">
    <source>
        <dbReference type="SAM" id="Coils"/>
    </source>
</evidence>
<feature type="compositionally biased region" description="Low complexity" evidence="2">
    <location>
        <begin position="208"/>
        <end position="240"/>
    </location>
</feature>
<dbReference type="InterPro" id="IPR002625">
    <property type="entry name" value="Smr_dom"/>
</dbReference>
<dbReference type="CDD" id="cd14365">
    <property type="entry name" value="CUE_N4BP2"/>
    <property type="match status" value="1"/>
</dbReference>
<dbReference type="SUPFAM" id="SSF52540">
    <property type="entry name" value="P-loop containing nucleoside triphosphate hydrolases"/>
    <property type="match status" value="1"/>
</dbReference>
<dbReference type="Gene3D" id="3.30.1370.110">
    <property type="match status" value="1"/>
</dbReference>
<feature type="region of interest" description="Disordered" evidence="2">
    <location>
        <begin position="1"/>
        <end position="53"/>
    </location>
</feature>
<keyword evidence="5" id="KW-1185">Reference proteome</keyword>
<evidence type="ECO:0000313" key="5">
    <source>
        <dbReference type="Proteomes" id="UP001652741"/>
    </source>
</evidence>
<feature type="compositionally biased region" description="Basic and acidic residues" evidence="2">
    <location>
        <begin position="892"/>
        <end position="902"/>
    </location>
</feature>
<feature type="compositionally biased region" description="Polar residues" evidence="2">
    <location>
        <begin position="979"/>
        <end position="992"/>
    </location>
</feature>
<feature type="compositionally biased region" description="Low complexity" evidence="2">
    <location>
        <begin position="1452"/>
        <end position="1572"/>
    </location>
</feature>
<accession>A0ABM3EC64</accession>
<feature type="compositionally biased region" description="Basic and acidic residues" evidence="2">
    <location>
        <begin position="1253"/>
        <end position="1277"/>
    </location>
</feature>
<feature type="compositionally biased region" description="Pro residues" evidence="2">
    <location>
        <begin position="872"/>
        <end position="890"/>
    </location>
</feature>
<feature type="compositionally biased region" description="Basic residues" evidence="2">
    <location>
        <begin position="1086"/>
        <end position="1095"/>
    </location>
</feature>
<feature type="compositionally biased region" description="Low complexity" evidence="2">
    <location>
        <begin position="680"/>
        <end position="693"/>
    </location>
</feature>
<dbReference type="Pfam" id="PF25124">
    <property type="entry name" value="DUF7816"/>
    <property type="match status" value="1"/>
</dbReference>
<dbReference type="InterPro" id="IPR056718">
    <property type="entry name" value="DUF7816"/>
</dbReference>
<evidence type="ECO:0000259" key="3">
    <source>
        <dbReference type="PROSITE" id="PS50828"/>
    </source>
</evidence>
<feature type="compositionally biased region" description="Low complexity" evidence="2">
    <location>
        <begin position="639"/>
        <end position="654"/>
    </location>
</feature>
<dbReference type="PANTHER" id="PTHR46535:SF1">
    <property type="entry name" value="NEDD4-BINDING PROTEIN 2"/>
    <property type="match status" value="1"/>
</dbReference>
<evidence type="ECO:0000259" key="4">
    <source>
        <dbReference type="PROSITE" id="PS51140"/>
    </source>
</evidence>
<dbReference type="SUPFAM" id="SSF46934">
    <property type="entry name" value="UBA-like"/>
    <property type="match status" value="1"/>
</dbReference>
<dbReference type="RefSeq" id="XP_045568661.1">
    <property type="nucleotide sequence ID" value="XM_045712705.1"/>
</dbReference>
<feature type="region of interest" description="Disordered" evidence="2">
    <location>
        <begin position="197"/>
        <end position="273"/>
    </location>
</feature>
<feature type="compositionally biased region" description="Basic and acidic residues" evidence="2">
    <location>
        <begin position="2092"/>
        <end position="2105"/>
    </location>
</feature>
<reference evidence="6" key="1">
    <citation type="submission" date="2025-08" db="UniProtKB">
        <authorList>
            <consortium name="RefSeq"/>
        </authorList>
    </citation>
    <scope>IDENTIFICATION</scope>
</reference>
<feature type="region of interest" description="Disordered" evidence="2">
    <location>
        <begin position="1322"/>
        <end position="1591"/>
    </location>
</feature>
<feature type="compositionally biased region" description="Basic and acidic residues" evidence="2">
    <location>
        <begin position="1096"/>
        <end position="1113"/>
    </location>
</feature>
<feature type="compositionally biased region" description="Low complexity" evidence="2">
    <location>
        <begin position="830"/>
        <end position="847"/>
    </location>
</feature>
<feature type="compositionally biased region" description="Low complexity" evidence="2">
    <location>
        <begin position="1241"/>
        <end position="1251"/>
    </location>
</feature>
<dbReference type="Pfam" id="PF13671">
    <property type="entry name" value="AAA_33"/>
    <property type="match status" value="1"/>
</dbReference>
<feature type="region of interest" description="Disordered" evidence="2">
    <location>
        <begin position="336"/>
        <end position="361"/>
    </location>
</feature>
<feature type="compositionally biased region" description="Basic and acidic residues" evidence="2">
    <location>
        <begin position="1322"/>
        <end position="1333"/>
    </location>
</feature>
<dbReference type="Proteomes" id="UP001652741">
    <property type="component" value="Unplaced"/>
</dbReference>
<keyword evidence="1" id="KW-0175">Coiled coil</keyword>
<proteinExistence type="predicted"/>
<dbReference type="Pfam" id="PF01713">
    <property type="entry name" value="Smr"/>
    <property type="match status" value="1"/>
</dbReference>
<dbReference type="Gene3D" id="3.40.50.300">
    <property type="entry name" value="P-loop containing nucleotide triphosphate hydrolases"/>
    <property type="match status" value="1"/>
</dbReference>
<feature type="compositionally biased region" description="Polar residues" evidence="2">
    <location>
        <begin position="42"/>
        <end position="53"/>
    </location>
</feature>
<feature type="region of interest" description="Disordered" evidence="2">
    <location>
        <begin position="2085"/>
        <end position="2127"/>
    </location>
</feature>
<feature type="compositionally biased region" description="Basic residues" evidence="2">
    <location>
        <begin position="1175"/>
        <end position="1186"/>
    </location>
</feature>
<name>A0ABM3EC64_SALSA</name>
<dbReference type="Gene3D" id="1.10.8.10">
    <property type="entry name" value="DNA helicase RuvA subunit, C-terminal domain"/>
    <property type="match status" value="1"/>
</dbReference>
<dbReference type="PROSITE" id="PS51140">
    <property type="entry name" value="CUE"/>
    <property type="match status" value="1"/>
</dbReference>
<feature type="region of interest" description="Disordered" evidence="2">
    <location>
        <begin position="1752"/>
        <end position="1849"/>
    </location>
</feature>
<feature type="compositionally biased region" description="Pro residues" evidence="2">
    <location>
        <begin position="812"/>
        <end position="829"/>
    </location>
</feature>
<gene>
    <name evidence="6" type="primary">LOC106592047</name>
</gene>
<dbReference type="Pfam" id="PF25126">
    <property type="entry name" value="DUF7818"/>
    <property type="match status" value="1"/>
</dbReference>
<feature type="compositionally biased region" description="Basic and acidic residues" evidence="2">
    <location>
        <begin position="960"/>
        <end position="971"/>
    </location>
</feature>
<feature type="region of interest" description="Disordered" evidence="2">
    <location>
        <begin position="598"/>
        <end position="1277"/>
    </location>
</feature>
<feature type="compositionally biased region" description="Basic residues" evidence="2">
    <location>
        <begin position="928"/>
        <end position="940"/>
    </location>
</feature>
<feature type="domain" description="CUE" evidence="4">
    <location>
        <begin position="72"/>
        <end position="115"/>
    </location>
</feature>
<organism evidence="5 6">
    <name type="scientific">Salmo salar</name>
    <name type="common">Atlantic salmon</name>
    <dbReference type="NCBI Taxonomy" id="8030"/>
    <lineage>
        <taxon>Eukaryota</taxon>
        <taxon>Metazoa</taxon>
        <taxon>Chordata</taxon>
        <taxon>Craniata</taxon>
        <taxon>Vertebrata</taxon>
        <taxon>Euteleostomi</taxon>
        <taxon>Actinopterygii</taxon>
        <taxon>Neopterygii</taxon>
        <taxon>Teleostei</taxon>
        <taxon>Protacanthopterygii</taxon>
        <taxon>Salmoniformes</taxon>
        <taxon>Salmonidae</taxon>
        <taxon>Salmoninae</taxon>
        <taxon>Salmo</taxon>
    </lineage>
</organism>
<evidence type="ECO:0000256" key="2">
    <source>
        <dbReference type="SAM" id="MobiDB-lite"/>
    </source>
</evidence>
<protein>
    <submittedName>
        <fullName evidence="6">LOW QUALITY PROTEIN: uncharacterized protein</fullName>
    </submittedName>
</protein>
<dbReference type="GeneID" id="106592047"/>